<reference evidence="2" key="1">
    <citation type="journal article" date="2020" name="Phytopathology">
        <title>Genome sequence of the chestnut blight fungus Cryphonectria parasitica EP155: A fundamental resource for an archetypical invasive plant pathogen.</title>
        <authorList>
            <person name="Crouch J.A."/>
            <person name="Dawe A."/>
            <person name="Aerts A."/>
            <person name="Barry K."/>
            <person name="Churchill A.C.L."/>
            <person name="Grimwood J."/>
            <person name="Hillman B."/>
            <person name="Milgroom M.G."/>
            <person name="Pangilinan J."/>
            <person name="Smith M."/>
            <person name="Salamov A."/>
            <person name="Schmutz J."/>
            <person name="Yadav J."/>
            <person name="Grigoriev I.V."/>
            <person name="Nuss D."/>
        </authorList>
    </citation>
    <scope>NUCLEOTIDE SEQUENCE</scope>
    <source>
        <strain evidence="2">EP155</strain>
    </source>
</reference>
<protein>
    <recommendedName>
        <fullName evidence="4">Secreted protein</fullName>
    </recommendedName>
</protein>
<comment type="caution">
    <text evidence="2">The sequence shown here is derived from an EMBL/GenBank/DDBJ whole genome shotgun (WGS) entry which is preliminary data.</text>
</comment>
<name>A0A9P4XTY9_CRYP1</name>
<accession>A0A9P4XTY9</accession>
<evidence type="ECO:0000313" key="2">
    <source>
        <dbReference type="EMBL" id="KAF3760838.1"/>
    </source>
</evidence>
<keyword evidence="1" id="KW-0732">Signal</keyword>
<evidence type="ECO:0000256" key="1">
    <source>
        <dbReference type="SAM" id="SignalP"/>
    </source>
</evidence>
<dbReference type="RefSeq" id="XP_040771817.1">
    <property type="nucleotide sequence ID" value="XM_040920942.1"/>
</dbReference>
<dbReference type="AlphaFoldDB" id="A0A9P4XTY9"/>
<dbReference type="Proteomes" id="UP000803844">
    <property type="component" value="Unassembled WGS sequence"/>
</dbReference>
<dbReference type="EMBL" id="MU032352">
    <property type="protein sequence ID" value="KAF3760838.1"/>
    <property type="molecule type" value="Genomic_DNA"/>
</dbReference>
<organism evidence="2 3">
    <name type="scientific">Cryphonectria parasitica (strain ATCC 38755 / EP155)</name>
    <dbReference type="NCBI Taxonomy" id="660469"/>
    <lineage>
        <taxon>Eukaryota</taxon>
        <taxon>Fungi</taxon>
        <taxon>Dikarya</taxon>
        <taxon>Ascomycota</taxon>
        <taxon>Pezizomycotina</taxon>
        <taxon>Sordariomycetes</taxon>
        <taxon>Sordariomycetidae</taxon>
        <taxon>Diaporthales</taxon>
        <taxon>Cryphonectriaceae</taxon>
        <taxon>Cryphonectria-Endothia species complex</taxon>
        <taxon>Cryphonectria</taxon>
    </lineage>
</organism>
<sequence length="183" mass="20599">MLHTLWSFFFFFFFLLLLIWGGWAEKSSPWGCPPSPFLGRELQHALVERVTRSVQPSRLVTAIGVSTAHDMGVYSLFALSKCYGQMYAHEVNASAAALRWGVTCCCIYLIIGVNRQFGRQNGSPVQPASRLSSRCRRGVGWWGFAKSATPLMQAISLSDTMRHQARKPRGQVDRTWRLLSVEA</sequence>
<gene>
    <name evidence="2" type="ORF">M406DRAFT_334458</name>
</gene>
<keyword evidence="3" id="KW-1185">Reference proteome</keyword>
<dbReference type="GeneID" id="63838071"/>
<evidence type="ECO:0008006" key="4">
    <source>
        <dbReference type="Google" id="ProtNLM"/>
    </source>
</evidence>
<evidence type="ECO:0000313" key="3">
    <source>
        <dbReference type="Proteomes" id="UP000803844"/>
    </source>
</evidence>
<feature type="signal peptide" evidence="1">
    <location>
        <begin position="1"/>
        <end position="24"/>
    </location>
</feature>
<proteinExistence type="predicted"/>
<feature type="chain" id="PRO_5040454477" description="Secreted protein" evidence="1">
    <location>
        <begin position="25"/>
        <end position="183"/>
    </location>
</feature>